<keyword evidence="3" id="KW-1185">Reference proteome</keyword>
<gene>
    <name evidence="2" type="ORF">JOD64_004579</name>
</gene>
<evidence type="ECO:0000313" key="2">
    <source>
        <dbReference type="EMBL" id="MBM7493357.1"/>
    </source>
</evidence>
<evidence type="ECO:0000259" key="1">
    <source>
        <dbReference type="Pfam" id="PF03009"/>
    </source>
</evidence>
<dbReference type="InterPro" id="IPR030395">
    <property type="entry name" value="GP_PDE_dom"/>
</dbReference>
<dbReference type="Gene3D" id="3.20.20.190">
    <property type="entry name" value="Phosphatidylinositol (PI) phosphodiesterase"/>
    <property type="match status" value="1"/>
</dbReference>
<dbReference type="SUPFAM" id="SSF51695">
    <property type="entry name" value="PLC-like phosphodiesterases"/>
    <property type="match status" value="1"/>
</dbReference>
<accession>A0ABS2LZK1</accession>
<comment type="caution">
    <text evidence="2">The sequence shown here is derived from an EMBL/GenBank/DDBJ whole genome shotgun (WGS) entry which is preliminary data.</text>
</comment>
<dbReference type="Proteomes" id="UP000764837">
    <property type="component" value="Unassembled WGS sequence"/>
</dbReference>
<organism evidence="2 3">
    <name type="scientific">Micromonospora luteifusca</name>
    <dbReference type="NCBI Taxonomy" id="709860"/>
    <lineage>
        <taxon>Bacteria</taxon>
        <taxon>Bacillati</taxon>
        <taxon>Actinomycetota</taxon>
        <taxon>Actinomycetes</taxon>
        <taxon>Micromonosporales</taxon>
        <taxon>Micromonosporaceae</taxon>
        <taxon>Micromonospora</taxon>
    </lineage>
</organism>
<proteinExistence type="predicted"/>
<sequence length="41" mass="4514">MIPYTVDDATVMQRVIDLGVDGRITDDPDLLVSVAIRNGLR</sequence>
<reference evidence="2 3" key="1">
    <citation type="submission" date="2021-01" db="EMBL/GenBank/DDBJ databases">
        <title>Sequencing the genomes of 1000 actinobacteria strains.</title>
        <authorList>
            <person name="Klenk H.-P."/>
        </authorList>
    </citation>
    <scope>NUCLEOTIDE SEQUENCE [LARGE SCALE GENOMIC DNA]</scope>
    <source>
        <strain evidence="2 3">DSM 100204</strain>
    </source>
</reference>
<feature type="domain" description="GP-PDE" evidence="1">
    <location>
        <begin position="2"/>
        <end position="30"/>
    </location>
</feature>
<protein>
    <submittedName>
        <fullName evidence="2">Glycerophosphoryl diester phosphodiesterase</fullName>
    </submittedName>
</protein>
<dbReference type="EMBL" id="JAFBBP010000001">
    <property type="protein sequence ID" value="MBM7493357.1"/>
    <property type="molecule type" value="Genomic_DNA"/>
</dbReference>
<dbReference type="InterPro" id="IPR017946">
    <property type="entry name" value="PLC-like_Pdiesterase_TIM-brl"/>
</dbReference>
<evidence type="ECO:0000313" key="3">
    <source>
        <dbReference type="Proteomes" id="UP000764837"/>
    </source>
</evidence>
<name>A0ABS2LZK1_9ACTN</name>
<dbReference type="Pfam" id="PF03009">
    <property type="entry name" value="GDPD"/>
    <property type="match status" value="1"/>
</dbReference>